<dbReference type="Gramene" id="OBART12G15250.1">
    <property type="protein sequence ID" value="OBART12G15250.1"/>
    <property type="gene ID" value="OBART12G15250"/>
</dbReference>
<reference evidence="3" key="2">
    <citation type="submission" date="2015-03" db="UniProtKB">
        <authorList>
            <consortium name="EnsemblPlants"/>
        </authorList>
    </citation>
    <scope>IDENTIFICATION</scope>
</reference>
<evidence type="ECO:0000256" key="2">
    <source>
        <dbReference type="SAM" id="Phobius"/>
    </source>
</evidence>
<feature type="region of interest" description="Disordered" evidence="1">
    <location>
        <begin position="695"/>
        <end position="717"/>
    </location>
</feature>
<evidence type="ECO:0000256" key="1">
    <source>
        <dbReference type="SAM" id="MobiDB-lite"/>
    </source>
</evidence>
<organism evidence="3">
    <name type="scientific">Oryza barthii</name>
    <dbReference type="NCBI Taxonomy" id="65489"/>
    <lineage>
        <taxon>Eukaryota</taxon>
        <taxon>Viridiplantae</taxon>
        <taxon>Streptophyta</taxon>
        <taxon>Embryophyta</taxon>
        <taxon>Tracheophyta</taxon>
        <taxon>Spermatophyta</taxon>
        <taxon>Magnoliopsida</taxon>
        <taxon>Liliopsida</taxon>
        <taxon>Poales</taxon>
        <taxon>Poaceae</taxon>
        <taxon>BOP clade</taxon>
        <taxon>Oryzoideae</taxon>
        <taxon>Oryzeae</taxon>
        <taxon>Oryzinae</taxon>
        <taxon>Oryza</taxon>
    </lineage>
</organism>
<dbReference type="InterPro" id="IPR011989">
    <property type="entry name" value="ARM-like"/>
</dbReference>
<keyword evidence="4" id="KW-1185">Reference proteome</keyword>
<keyword evidence="2" id="KW-1133">Transmembrane helix</keyword>
<feature type="transmembrane region" description="Helical" evidence="2">
    <location>
        <begin position="878"/>
        <end position="903"/>
    </location>
</feature>
<evidence type="ECO:0000313" key="3">
    <source>
        <dbReference type="EnsemblPlants" id="OBART12G15250.1"/>
    </source>
</evidence>
<dbReference type="HOGENOM" id="CLU_245310_0_0_1"/>
<dbReference type="eggNOG" id="ENOG502QRQI">
    <property type="taxonomic scope" value="Eukaryota"/>
</dbReference>
<feature type="transmembrane region" description="Helical" evidence="2">
    <location>
        <begin position="115"/>
        <end position="136"/>
    </location>
</feature>
<dbReference type="PANTHER" id="PTHR33115">
    <property type="entry name" value="ARM REPEAT SUPERFAMILY PROTEIN"/>
    <property type="match status" value="1"/>
</dbReference>
<accession>A0A0D3HVI8</accession>
<dbReference type="STRING" id="65489.A0A0D3HVI8"/>
<dbReference type="Proteomes" id="UP000026960">
    <property type="component" value="Chromosome 12"/>
</dbReference>
<dbReference type="SUPFAM" id="SSF48371">
    <property type="entry name" value="ARM repeat"/>
    <property type="match status" value="1"/>
</dbReference>
<feature type="transmembrane region" description="Helical" evidence="2">
    <location>
        <begin position="211"/>
        <end position="238"/>
    </location>
</feature>
<name>A0A0D3HVI8_9ORYZ</name>
<sequence length="1576" mass="173721">MPHKLDDDSSWEEVLNINSYALFMGYLSMAVKGMSVLVVLWTTVVLLGGFVSMLGKKDFWSLTIITLVQTTGARMAVGAAQSSYLSTRFTRSDSKWPEVRYINNHAVFMEYLSRVVAGLGILIFTWSTVVLLGGFVTTLDKKDFWFLTVITLCQTKEASSAIAGGSISSFYGIGRFLSTAFSIAEPPDGCNRLVRWASFVITHVIVPLFRILVFISIVFPVVVVYSFGICFSTAISLYRLTRRDLRLGSGDGDAAASTNLQKAALHVLYVLALVQGVLYFYRITFISTGRKMVRKVAKEYDYDLEDFLIDRYALETRDGCMKDLSFVRGRNLVTYAVSLIESAPIGSGKLLDGVRIMDTLIRQQNSAYYSADVDINGQRGLMRQLMIGSAFSTHILGKLIETISMPSRAEHDSNSSTELRGHAASIVAYFAGDIRLNMLPGGIECISSMLQLSTDTRSKDRFLQGMHILRKLAHHDDNCKVISNAEGLASRIMAPLSFDLLHRSDHEEYWSDVVEASMNLVARLVVAPGVTGVKLRREISSNMEAMVAMESVVACGECRPVLRELAIKILVRLAMDASSNMSPKSREKLLKSLVCIFTDGNMDSSIRKSARQALAMLSAKSKSYAVFILQANGNVVGVLTNMLLHSEENQSRVNAAEILSHLCNHYTKDDEYLAALKKAIKDVMPEVLRQVLQSGAPGGHVQKGPEANNARFSPSGTIDIENQDDGYNLNTYISSHQQNSEQHMGIELLASFLSLTATVFEVSQGQDLVQLIDAVAPRDDGFTFAGKLMDMVQRNIVVDGDHETMANCLRIMKSTTKMIISMVAAANAAVEKPLSRVFDVFLKEKLQHVGKSFYGLGGTISGMLMKDYSSLLSGRRLVLAYVLLALNLLLFAVILCPLALFYLTGLFITTGLSLWRLIQRDYAMSDGDGSSSANLEPALNVLYSLVLFQGVLFCYRLASRFAGKRIARLVAMDYGFDKDDRAGQALVMKYMRETKTGCEKDPSFAKGRNMVKFAVALMKPESSSSGDYMSGAMILDKILGQEELQGQHALIRKLVGSASSSKVMKRLLRSLRSSSQYNRDIRVLAARIVASLAGEISLASFPNALRCISSLLDTTTTEQQDDDDSASSAHCNGLMKCGLVILDKLAAEEHNRRLIIDNDQGILSKAMAPVSADLLHCIDHATWSDVSAASMQFMCRLVTAPGTTGDTLRSQIFENKGAINTMEKILTCNQCNEKLHILAIKIITKLPMDASSSINTESREKFTKLLVHIFTRSTSTDEKNKDASKRQLAGEALAMLSDQSESSAAAIINAKDTVVRDLCKMLLDDNTDREYRISASEILEHLYIRYTKKDGYLKELTEALNDVLPMVLKEILLFPPKQEEKKTEKAEKETDGAKLPAQNPDPEKGPDPVVSQDEGNVNEQKDDINNKNVDRKLHAALLSLSAALFEKSITDDTALTQLADKIVPGDSAFSFPRELKKMVEGNSDATANCLRIMKITSRMIISLIKLNGGYVQAEVESLLESLSKASDNMLELEGLMMFSSSDHSTTKPFNSLVKEAQDCLEEKKKHAQILVTTPAL</sequence>
<protein>
    <submittedName>
        <fullName evidence="3">Uncharacterized protein</fullName>
    </submittedName>
</protein>
<feature type="transmembrane region" description="Helical" evidence="2">
    <location>
        <begin position="941"/>
        <end position="958"/>
    </location>
</feature>
<dbReference type="PANTHER" id="PTHR33115:SF22">
    <property type="entry name" value="OS12G0449900 PROTEIN"/>
    <property type="match status" value="1"/>
</dbReference>
<evidence type="ECO:0000313" key="4">
    <source>
        <dbReference type="Proteomes" id="UP000026960"/>
    </source>
</evidence>
<dbReference type="EnsemblPlants" id="OBART12G15250.1">
    <property type="protein sequence ID" value="OBART12G15250.1"/>
    <property type="gene ID" value="OBART12G15250"/>
</dbReference>
<feature type="region of interest" description="Disordered" evidence="1">
    <location>
        <begin position="1378"/>
        <end position="1426"/>
    </location>
</feature>
<keyword evidence="2" id="KW-0472">Membrane</keyword>
<proteinExistence type="predicted"/>
<dbReference type="Gene3D" id="1.25.10.10">
    <property type="entry name" value="Leucine-rich Repeat Variant"/>
    <property type="match status" value="2"/>
</dbReference>
<feature type="transmembrane region" description="Helical" evidence="2">
    <location>
        <begin position="20"/>
        <end position="47"/>
    </location>
</feature>
<feature type="transmembrane region" description="Helical" evidence="2">
    <location>
        <begin position="263"/>
        <end position="281"/>
    </location>
</feature>
<dbReference type="InterPro" id="IPR016024">
    <property type="entry name" value="ARM-type_fold"/>
</dbReference>
<reference evidence="3" key="1">
    <citation type="journal article" date="2009" name="Rice">
        <title>De Novo Next Generation Sequencing of Plant Genomes.</title>
        <authorList>
            <person name="Rounsley S."/>
            <person name="Marri P.R."/>
            <person name="Yu Y."/>
            <person name="He R."/>
            <person name="Sisneros N."/>
            <person name="Goicoechea J.L."/>
            <person name="Lee S.J."/>
            <person name="Angelova A."/>
            <person name="Kudrna D."/>
            <person name="Luo M."/>
            <person name="Affourtit J."/>
            <person name="Desany B."/>
            <person name="Knight J."/>
            <person name="Niazi F."/>
            <person name="Egholm M."/>
            <person name="Wing R.A."/>
        </authorList>
    </citation>
    <scope>NUCLEOTIDE SEQUENCE [LARGE SCALE GENOMIC DNA]</scope>
    <source>
        <strain evidence="3">cv. IRGC 105608</strain>
    </source>
</reference>
<feature type="compositionally biased region" description="Basic and acidic residues" evidence="1">
    <location>
        <begin position="1378"/>
        <end position="1392"/>
    </location>
</feature>
<keyword evidence="2" id="KW-0812">Transmembrane</keyword>
<dbReference type="PaxDb" id="65489-OBART12G15250.1"/>